<dbReference type="EMBL" id="JBHLXH010000001">
    <property type="protein sequence ID" value="MFC0222220.1"/>
    <property type="molecule type" value="Genomic_DNA"/>
</dbReference>
<dbReference type="InterPro" id="IPR050879">
    <property type="entry name" value="Acyltransferase_3"/>
</dbReference>
<feature type="domain" description="Acyltransferase 3" evidence="2">
    <location>
        <begin position="13"/>
        <end position="303"/>
    </location>
</feature>
<feature type="transmembrane region" description="Helical" evidence="1">
    <location>
        <begin position="84"/>
        <end position="103"/>
    </location>
</feature>
<feature type="transmembrane region" description="Helical" evidence="1">
    <location>
        <begin position="287"/>
        <end position="308"/>
    </location>
</feature>
<dbReference type="PANTHER" id="PTHR23028:SF53">
    <property type="entry name" value="ACYL_TRANSF_3 DOMAIN-CONTAINING PROTEIN"/>
    <property type="match status" value="1"/>
</dbReference>
<evidence type="ECO:0000256" key="1">
    <source>
        <dbReference type="SAM" id="Phobius"/>
    </source>
</evidence>
<comment type="caution">
    <text evidence="3">The sequence shown here is derived from an EMBL/GenBank/DDBJ whole genome shotgun (WGS) entry which is preliminary data.</text>
</comment>
<dbReference type="InterPro" id="IPR002656">
    <property type="entry name" value="Acyl_transf_3_dom"/>
</dbReference>
<keyword evidence="3" id="KW-0012">Acyltransferase</keyword>
<name>A0ABV6DZR5_9ACTN</name>
<feature type="transmembrane region" description="Helical" evidence="1">
    <location>
        <begin position="12"/>
        <end position="34"/>
    </location>
</feature>
<feature type="transmembrane region" description="Helical" evidence="1">
    <location>
        <begin position="46"/>
        <end position="63"/>
    </location>
</feature>
<protein>
    <submittedName>
        <fullName evidence="3">Acyltransferase family protein</fullName>
        <ecNumber evidence="3">2.3.-.-</ecNumber>
    </submittedName>
</protein>
<organism evidence="3 4">
    <name type="scientific">Nocardioides zeicaulis</name>
    <dbReference type="NCBI Taxonomy" id="1776857"/>
    <lineage>
        <taxon>Bacteria</taxon>
        <taxon>Bacillati</taxon>
        <taxon>Actinomycetota</taxon>
        <taxon>Actinomycetes</taxon>
        <taxon>Propionibacteriales</taxon>
        <taxon>Nocardioidaceae</taxon>
        <taxon>Nocardioides</taxon>
    </lineage>
</organism>
<evidence type="ECO:0000313" key="3">
    <source>
        <dbReference type="EMBL" id="MFC0222220.1"/>
    </source>
</evidence>
<accession>A0ABV6DZR5</accession>
<gene>
    <name evidence="3" type="ORF">ACFFJG_06985</name>
</gene>
<evidence type="ECO:0000259" key="2">
    <source>
        <dbReference type="Pfam" id="PF01757"/>
    </source>
</evidence>
<sequence>MNLRDAVVARPNALNLVRLVLASFVIVSHTWPIGRFGDLWGGEPPFGRWAVSAFFCLSGFLVARSRLRLSIGRFFWHRGLRIFPAAWVCLAVVVFVLAPLSLLKGGEWSPRVVVGFLVRDADLVHMVFGISGTVADGAWVGSMWSLEFELLAYLVAAVLLAGWARRHAVGAPAVALLVLTVWGGSEPHAWQWLLGMFVAGMLVQGISDRVPVSGRLAALSVVALVVLHMAGWERSLWPLPLCYLVLWLGVTVPASWAPRSDISYGVYLYGFPVQVTIEWFLPGLPLVGHMVLALAVSYVLAYASWTLVERPALRLKDVAWSDLRRRSRTAASVR</sequence>
<reference evidence="3 4" key="1">
    <citation type="submission" date="2024-09" db="EMBL/GenBank/DDBJ databases">
        <authorList>
            <person name="Sun Q."/>
            <person name="Mori K."/>
        </authorList>
    </citation>
    <scope>NUCLEOTIDE SEQUENCE [LARGE SCALE GENOMIC DNA]</scope>
    <source>
        <strain evidence="3 4">CCM 8654</strain>
    </source>
</reference>
<proteinExistence type="predicted"/>
<feature type="transmembrane region" description="Helical" evidence="1">
    <location>
        <begin position="189"/>
        <end position="207"/>
    </location>
</feature>
<feature type="transmembrane region" description="Helical" evidence="1">
    <location>
        <begin position="264"/>
        <end position="281"/>
    </location>
</feature>
<keyword evidence="1" id="KW-0812">Transmembrane</keyword>
<dbReference type="Pfam" id="PF01757">
    <property type="entry name" value="Acyl_transf_3"/>
    <property type="match status" value="1"/>
</dbReference>
<dbReference type="GO" id="GO:0016746">
    <property type="term" value="F:acyltransferase activity"/>
    <property type="evidence" value="ECO:0007669"/>
    <property type="project" value="UniProtKB-KW"/>
</dbReference>
<dbReference type="PANTHER" id="PTHR23028">
    <property type="entry name" value="ACETYLTRANSFERASE"/>
    <property type="match status" value="1"/>
</dbReference>
<dbReference type="EC" id="2.3.-.-" evidence="3"/>
<dbReference type="RefSeq" id="WP_378517878.1">
    <property type="nucleotide sequence ID" value="NZ_CBCSDI010000021.1"/>
</dbReference>
<keyword evidence="3" id="KW-0808">Transferase</keyword>
<dbReference type="Proteomes" id="UP001589698">
    <property type="component" value="Unassembled WGS sequence"/>
</dbReference>
<feature type="transmembrane region" description="Helical" evidence="1">
    <location>
        <begin position="214"/>
        <end position="231"/>
    </location>
</feature>
<feature type="transmembrane region" description="Helical" evidence="1">
    <location>
        <begin position="237"/>
        <end position="257"/>
    </location>
</feature>
<keyword evidence="1" id="KW-0472">Membrane</keyword>
<keyword evidence="1" id="KW-1133">Transmembrane helix</keyword>
<keyword evidence="4" id="KW-1185">Reference proteome</keyword>
<evidence type="ECO:0000313" key="4">
    <source>
        <dbReference type="Proteomes" id="UP001589698"/>
    </source>
</evidence>